<keyword evidence="1" id="KW-0732">Signal</keyword>
<dbReference type="VEuPathDB" id="FungiDB:PV09_03724"/>
<dbReference type="GeneID" id="27311697"/>
<dbReference type="RefSeq" id="XP_016215043.1">
    <property type="nucleotide sequence ID" value="XM_016356954.1"/>
</dbReference>
<keyword evidence="3" id="KW-1185">Reference proteome</keyword>
<feature type="chain" id="PRO_5013980136" evidence="1">
    <location>
        <begin position="17"/>
        <end position="111"/>
    </location>
</feature>
<evidence type="ECO:0000313" key="2">
    <source>
        <dbReference type="EMBL" id="KIW05175.1"/>
    </source>
</evidence>
<reference evidence="2 3" key="1">
    <citation type="submission" date="2015-01" db="EMBL/GenBank/DDBJ databases">
        <title>The Genome Sequence of Ochroconis gallopava CBS43764.</title>
        <authorList>
            <consortium name="The Broad Institute Genomics Platform"/>
            <person name="Cuomo C."/>
            <person name="de Hoog S."/>
            <person name="Gorbushina A."/>
            <person name="Stielow B."/>
            <person name="Teixiera M."/>
            <person name="Abouelleil A."/>
            <person name="Chapman S.B."/>
            <person name="Priest M."/>
            <person name="Young S.K."/>
            <person name="Wortman J."/>
            <person name="Nusbaum C."/>
            <person name="Birren B."/>
        </authorList>
    </citation>
    <scope>NUCLEOTIDE SEQUENCE [LARGE SCALE GENOMIC DNA]</scope>
    <source>
        <strain evidence="2 3">CBS 43764</strain>
    </source>
</reference>
<protein>
    <submittedName>
        <fullName evidence="2">Uncharacterized protein</fullName>
    </submittedName>
</protein>
<dbReference type="EMBL" id="KN847538">
    <property type="protein sequence ID" value="KIW05174.1"/>
    <property type="molecule type" value="Genomic_DNA"/>
</dbReference>
<name>A0A0D2AFC1_9PEZI</name>
<gene>
    <name evidence="2" type="ORF">PV09_03724</name>
</gene>
<feature type="signal peptide" evidence="1">
    <location>
        <begin position="1"/>
        <end position="16"/>
    </location>
</feature>
<organism evidence="2 3">
    <name type="scientific">Verruconis gallopava</name>
    <dbReference type="NCBI Taxonomy" id="253628"/>
    <lineage>
        <taxon>Eukaryota</taxon>
        <taxon>Fungi</taxon>
        <taxon>Dikarya</taxon>
        <taxon>Ascomycota</taxon>
        <taxon>Pezizomycotina</taxon>
        <taxon>Dothideomycetes</taxon>
        <taxon>Pleosporomycetidae</taxon>
        <taxon>Venturiales</taxon>
        <taxon>Sympoventuriaceae</taxon>
        <taxon>Verruconis</taxon>
    </lineage>
</organism>
<dbReference type="AlphaFoldDB" id="A0A0D2AFC1"/>
<dbReference type="RefSeq" id="XP_016215044.1">
    <property type="nucleotide sequence ID" value="XM_016356955.1"/>
</dbReference>
<proteinExistence type="predicted"/>
<dbReference type="OrthoDB" id="3944963at2759"/>
<accession>A0A0D2AFC1</accession>
<evidence type="ECO:0000313" key="3">
    <source>
        <dbReference type="Proteomes" id="UP000053259"/>
    </source>
</evidence>
<dbReference type="EMBL" id="KN847538">
    <property type="protein sequence ID" value="KIW05175.1"/>
    <property type="molecule type" value="Genomic_DNA"/>
</dbReference>
<dbReference type="HOGENOM" id="CLU_2160346_0_0_1"/>
<dbReference type="Proteomes" id="UP000053259">
    <property type="component" value="Unassembled WGS sequence"/>
</dbReference>
<evidence type="ECO:0000256" key="1">
    <source>
        <dbReference type="SAM" id="SignalP"/>
    </source>
</evidence>
<sequence>MQFIAIVATFFAAAMAAPSARPMMDPSVTTVGQAASNCGVNQKLACCDGESTSSCSPVSSANLLALLPISQACPTKAFPMCCETDNQTGLINLNVQCNAILSDVGLLGAAK</sequence>